<dbReference type="GO" id="GO:0009103">
    <property type="term" value="P:lipopolysaccharide biosynthetic process"/>
    <property type="evidence" value="ECO:0007669"/>
    <property type="project" value="UniProtKB-ARBA"/>
</dbReference>
<feature type="transmembrane region" description="Helical" evidence="8">
    <location>
        <begin position="436"/>
        <end position="455"/>
    </location>
</feature>
<feature type="transmembrane region" description="Helical" evidence="8">
    <location>
        <begin position="362"/>
        <end position="379"/>
    </location>
</feature>
<protein>
    <submittedName>
        <fullName evidence="9">Uncharacterized protein</fullName>
    </submittedName>
</protein>
<evidence type="ECO:0000256" key="8">
    <source>
        <dbReference type="SAM" id="Phobius"/>
    </source>
</evidence>
<dbReference type="PANTHER" id="PTHR33908:SF11">
    <property type="entry name" value="MEMBRANE PROTEIN"/>
    <property type="match status" value="1"/>
</dbReference>
<dbReference type="InterPro" id="IPR050297">
    <property type="entry name" value="LipidA_mod_glycosyltrf_83"/>
</dbReference>
<dbReference type="Proteomes" id="UP000001299">
    <property type="component" value="Chromosome 1"/>
</dbReference>
<gene>
    <name evidence="9" type="ordered locus">bpr_I1711</name>
</gene>
<comment type="subcellular location">
    <subcellularLocation>
        <location evidence="1">Cell membrane</location>
        <topology evidence="1">Multi-pass membrane protein</topology>
    </subcellularLocation>
</comment>
<keyword evidence="10" id="KW-1185">Reference proteome</keyword>
<dbReference type="AlphaFoldDB" id="E0RXM1"/>
<feature type="transmembrane region" description="Helical" evidence="8">
    <location>
        <begin position="538"/>
        <end position="556"/>
    </location>
</feature>
<dbReference type="eggNOG" id="COG4485">
    <property type="taxonomic scope" value="Bacteria"/>
</dbReference>
<dbReference type="KEGG" id="bpb:bpr_I1711"/>
<evidence type="ECO:0000256" key="4">
    <source>
        <dbReference type="ARBA" id="ARBA00022679"/>
    </source>
</evidence>
<evidence type="ECO:0000256" key="6">
    <source>
        <dbReference type="ARBA" id="ARBA00022989"/>
    </source>
</evidence>
<keyword evidence="4" id="KW-0808">Transferase</keyword>
<dbReference type="STRING" id="515622.bpr_I1711"/>
<evidence type="ECO:0000256" key="7">
    <source>
        <dbReference type="ARBA" id="ARBA00023136"/>
    </source>
</evidence>
<evidence type="ECO:0000313" key="10">
    <source>
        <dbReference type="Proteomes" id="UP000001299"/>
    </source>
</evidence>
<dbReference type="GO" id="GO:0016763">
    <property type="term" value="F:pentosyltransferase activity"/>
    <property type="evidence" value="ECO:0007669"/>
    <property type="project" value="TreeGrafter"/>
</dbReference>
<keyword evidence="2" id="KW-1003">Cell membrane</keyword>
<keyword evidence="7 8" id="KW-0472">Membrane</keyword>
<feature type="transmembrane region" description="Helical" evidence="8">
    <location>
        <begin position="312"/>
        <end position="332"/>
    </location>
</feature>
<dbReference type="HOGENOM" id="CLU_382968_0_0_9"/>
<feature type="transmembrane region" description="Helical" evidence="8">
    <location>
        <begin position="502"/>
        <end position="526"/>
    </location>
</feature>
<feature type="transmembrane region" description="Helical" evidence="8">
    <location>
        <begin position="187"/>
        <end position="211"/>
    </location>
</feature>
<evidence type="ECO:0000313" key="9">
    <source>
        <dbReference type="EMBL" id="ADL34448.1"/>
    </source>
</evidence>
<evidence type="ECO:0000256" key="1">
    <source>
        <dbReference type="ARBA" id="ARBA00004651"/>
    </source>
</evidence>
<proteinExistence type="predicted"/>
<feature type="transmembrane region" description="Helical" evidence="8">
    <location>
        <begin position="410"/>
        <end position="427"/>
    </location>
</feature>
<evidence type="ECO:0000256" key="5">
    <source>
        <dbReference type="ARBA" id="ARBA00022692"/>
    </source>
</evidence>
<keyword evidence="6 8" id="KW-1133">Transmembrane helix</keyword>
<evidence type="ECO:0000256" key="3">
    <source>
        <dbReference type="ARBA" id="ARBA00022676"/>
    </source>
</evidence>
<dbReference type="PANTHER" id="PTHR33908">
    <property type="entry name" value="MANNOSYLTRANSFERASE YKCB-RELATED"/>
    <property type="match status" value="1"/>
</dbReference>
<name>E0RXM1_BUTPB</name>
<sequence length="722" mass="80910">MRAPGKVTKAFLCVLVVVFTCLVQVVLGRQTGLLNKSEDVRPPLFDTPSYVELFDGDTLELELTGKENCHLGSLSVVLVNTDSKGKGIISFLLADASGSEIWSADMDESAVSVGEWVNIGSPDFYLEKGKSYRLSITAKGCSPYFIKTQIDATNKVLPFYEKVAGSDNGISLGTSVISDKPLTYADIFYYSRIIAVIVGAAVICFIVFGYGKSIRALRSIPELGIIETAGNDAFLCVLFVTLCLSIWVNGYLEGINISADSAGYLREAVNMAAGNGFHYDGIAGYGNTWFANWPILYPAMIALVMKMTGLEVYVASKVLSMILVGALIIILRVTYKKDAWFYALFMTNLGLMYLYWYSWSELPFIIFMVLFVLSLHRVLEAKENRAVNYVFLGISAFLCFLTRYFGIFTYFVIGLYILVLLFDKLFGSNKGDLRKVFFMTITAFVSGVMCILYLVNNKIQNGMPSGVSRSMWWDDYQSLTNDLVKALLAEIFNIFHTEVPAYIVGLSYGKSVLIVFLFILVLAFFVFENVRRLSRESVFITTGVVYYLMFIVIRYFSSMDTFYYRFFAPATFLITLGTAGLIYDKIRAKRVRGAILIAVTLFVGIFGCSNYAEHIRTNTLAYYDIVKMSWDEDYAEIPDRSVVIFSTFDYRSQYYRPDVVEGTISPEDSMDTLRERYSGSDQMCILSSDAAAMADAGIYDESINSAIRDNLSEGKKYCIISF</sequence>
<feature type="transmembrane region" description="Helical" evidence="8">
    <location>
        <begin position="562"/>
        <end position="582"/>
    </location>
</feature>
<evidence type="ECO:0000256" key="2">
    <source>
        <dbReference type="ARBA" id="ARBA00022475"/>
    </source>
</evidence>
<organism evidence="9 10">
    <name type="scientific">Butyrivibrio proteoclasticus (strain ATCC 51982 / DSM 14932 / B316)</name>
    <name type="common">Clostridium proteoclasticum</name>
    <dbReference type="NCBI Taxonomy" id="515622"/>
    <lineage>
        <taxon>Bacteria</taxon>
        <taxon>Bacillati</taxon>
        <taxon>Bacillota</taxon>
        <taxon>Clostridia</taxon>
        <taxon>Lachnospirales</taxon>
        <taxon>Lachnospiraceae</taxon>
        <taxon>Butyrivibrio</taxon>
    </lineage>
</organism>
<dbReference type="RefSeq" id="WP_013281102.1">
    <property type="nucleotide sequence ID" value="NC_014387.1"/>
</dbReference>
<feature type="transmembrane region" description="Helical" evidence="8">
    <location>
        <begin position="594"/>
        <end position="612"/>
    </location>
</feature>
<dbReference type="GO" id="GO:0005886">
    <property type="term" value="C:plasma membrane"/>
    <property type="evidence" value="ECO:0007669"/>
    <property type="project" value="UniProtKB-SubCell"/>
</dbReference>
<keyword evidence="5 8" id="KW-0812">Transmembrane</keyword>
<reference evidence="9 10" key="1">
    <citation type="journal article" date="2010" name="PLoS ONE">
        <title>The glycobiome of the rumen bacterium Butyrivibrio proteoclasticus B316(T) highlights adaptation to a polysaccharide-rich environment.</title>
        <authorList>
            <person name="Kelly W.J."/>
            <person name="Leahy S.C."/>
            <person name="Altermann E."/>
            <person name="Yeoman C.J."/>
            <person name="Dunne J.C."/>
            <person name="Kong Z."/>
            <person name="Pacheco D.M."/>
            <person name="Li D."/>
            <person name="Noel S.J."/>
            <person name="Moon C.D."/>
            <person name="Cookson A.L."/>
            <person name="Attwood G.T."/>
        </authorList>
    </citation>
    <scope>NUCLEOTIDE SEQUENCE [LARGE SCALE GENOMIC DNA]</scope>
    <source>
        <strain evidence="10">ATCC 51982 / DSM 14932 / B316</strain>
    </source>
</reference>
<keyword evidence="3" id="KW-0328">Glycosyltransferase</keyword>
<dbReference type="EMBL" id="CP001810">
    <property type="protein sequence ID" value="ADL34448.1"/>
    <property type="molecule type" value="Genomic_DNA"/>
</dbReference>
<accession>E0RXM1</accession>
<feature type="transmembrane region" description="Helical" evidence="8">
    <location>
        <begin position="232"/>
        <end position="252"/>
    </location>
</feature>